<name>A0A917K3R8_9PSEU</name>
<organism evidence="9 10">
    <name type="scientific">Saccharopolyspora thermophila</name>
    <dbReference type="NCBI Taxonomy" id="89367"/>
    <lineage>
        <taxon>Bacteria</taxon>
        <taxon>Bacillati</taxon>
        <taxon>Actinomycetota</taxon>
        <taxon>Actinomycetes</taxon>
        <taxon>Pseudonocardiales</taxon>
        <taxon>Pseudonocardiaceae</taxon>
        <taxon>Saccharopolyspora</taxon>
    </lineage>
</organism>
<dbReference type="EMBL" id="BAAAHC010000009">
    <property type="protein sequence ID" value="GAA0522973.1"/>
    <property type="molecule type" value="Genomic_DNA"/>
</dbReference>
<comment type="subcellular location">
    <subcellularLocation>
        <location evidence="1">Cell membrane</location>
        <topology evidence="1">Multi-pass membrane protein</topology>
    </subcellularLocation>
</comment>
<evidence type="ECO:0000256" key="7">
    <source>
        <dbReference type="SAM" id="Phobius"/>
    </source>
</evidence>
<keyword evidence="6 7" id="KW-0472">Membrane</keyword>
<evidence type="ECO:0008006" key="12">
    <source>
        <dbReference type="Google" id="ProtNLM"/>
    </source>
</evidence>
<evidence type="ECO:0000313" key="10">
    <source>
        <dbReference type="Proteomes" id="UP000597989"/>
    </source>
</evidence>
<sequence>MPFEEFFLSAPPVANVDERYGVWAYFAIFALMLCSSAGVPFIGTFALGGGAVLASRGELDLAAVLVASILGGEIGGIVGYHIGFRWGRRIMERPGHRQEQRQRLLTRGEQLYQTWGRLAVFVTTAMISGAAHMKFSQFVVWNLITTTAFVLAVGPASYGAGKIAHGHHDATSIAFLVFGLAVAVVLIWFTRRRRRRDKPVTAAS</sequence>
<keyword evidence="3" id="KW-1003">Cell membrane</keyword>
<protein>
    <recommendedName>
        <fullName evidence="12">Membrane protein DedA with SNARE-associated domain</fullName>
    </recommendedName>
</protein>
<gene>
    <name evidence="8" type="ORF">GCM10009545_26450</name>
    <name evidence="9" type="ORF">GCM10011581_38730</name>
</gene>
<evidence type="ECO:0000256" key="1">
    <source>
        <dbReference type="ARBA" id="ARBA00004651"/>
    </source>
</evidence>
<keyword evidence="11" id="KW-1185">Reference proteome</keyword>
<reference evidence="9 10" key="2">
    <citation type="journal article" date="2014" name="Int. J. Syst. Evol. Microbiol.">
        <title>Complete genome sequence of Corynebacterium casei LMG S-19264T (=DSM 44701T), isolated from a smear-ripened cheese.</title>
        <authorList>
            <consortium name="US DOE Joint Genome Institute (JGI-PGF)"/>
            <person name="Walter F."/>
            <person name="Albersmeier A."/>
            <person name="Kalinowski J."/>
            <person name="Ruckert C."/>
        </authorList>
    </citation>
    <scope>NUCLEOTIDE SEQUENCE [LARGE SCALE GENOMIC DNA]</scope>
    <source>
        <strain evidence="9 10">CGMCC 4.7206</strain>
    </source>
</reference>
<feature type="transmembrane region" description="Helical" evidence="7">
    <location>
        <begin position="170"/>
        <end position="189"/>
    </location>
</feature>
<evidence type="ECO:0000313" key="11">
    <source>
        <dbReference type="Proteomes" id="UP001500220"/>
    </source>
</evidence>
<evidence type="ECO:0000256" key="6">
    <source>
        <dbReference type="ARBA" id="ARBA00023136"/>
    </source>
</evidence>
<evidence type="ECO:0000256" key="5">
    <source>
        <dbReference type="ARBA" id="ARBA00022989"/>
    </source>
</evidence>
<reference evidence="8" key="1">
    <citation type="journal article" date="2014" name="Int. J. Syst. Evol. Microbiol.">
        <title>Complete genome of a new Firmicutes species belonging to the dominant human colonic microbiota ('Ruminococcus bicirculans') reveals two chromosomes and a selective capacity to utilize plant glucans.</title>
        <authorList>
            <consortium name="NISC Comparative Sequencing Program"/>
            <person name="Wegmann U."/>
            <person name="Louis P."/>
            <person name="Goesmann A."/>
            <person name="Henrissat B."/>
            <person name="Duncan S.H."/>
            <person name="Flint H.J."/>
        </authorList>
    </citation>
    <scope>NUCLEOTIDE SEQUENCE</scope>
    <source>
        <strain evidence="8">JCM 10664</strain>
    </source>
</reference>
<reference evidence="9" key="4">
    <citation type="submission" date="2020-09" db="EMBL/GenBank/DDBJ databases">
        <authorList>
            <person name="Sun Q."/>
            <person name="Zhou Y."/>
        </authorList>
    </citation>
    <scope>NUCLEOTIDE SEQUENCE</scope>
    <source>
        <strain evidence="9">CGMCC 4.7206</strain>
    </source>
</reference>
<feature type="transmembrane region" description="Helical" evidence="7">
    <location>
        <begin position="20"/>
        <end position="47"/>
    </location>
</feature>
<feature type="transmembrane region" description="Helical" evidence="7">
    <location>
        <begin position="59"/>
        <end position="82"/>
    </location>
</feature>
<dbReference type="EMBL" id="BMMT01000015">
    <property type="protein sequence ID" value="GGI97826.1"/>
    <property type="molecule type" value="Genomic_DNA"/>
</dbReference>
<evidence type="ECO:0000256" key="4">
    <source>
        <dbReference type="ARBA" id="ARBA00022692"/>
    </source>
</evidence>
<reference evidence="11" key="3">
    <citation type="journal article" date="2019" name="Int. J. Syst. Evol. Microbiol.">
        <title>The Global Catalogue of Microorganisms (GCM) 10K type strain sequencing project: providing services to taxonomists for standard genome sequencing and annotation.</title>
        <authorList>
            <consortium name="The Broad Institute Genomics Platform"/>
            <consortium name="The Broad Institute Genome Sequencing Center for Infectious Disease"/>
            <person name="Wu L."/>
            <person name="Ma J."/>
        </authorList>
    </citation>
    <scope>NUCLEOTIDE SEQUENCE [LARGE SCALE GENOMIC DNA]</scope>
    <source>
        <strain evidence="11">JCM 10664</strain>
    </source>
</reference>
<dbReference type="PANTHER" id="PTHR42709:SF6">
    <property type="entry name" value="UNDECAPRENYL PHOSPHATE TRANSPORTER A"/>
    <property type="match status" value="1"/>
</dbReference>
<evidence type="ECO:0000256" key="2">
    <source>
        <dbReference type="ARBA" id="ARBA00010792"/>
    </source>
</evidence>
<dbReference type="PANTHER" id="PTHR42709">
    <property type="entry name" value="ALKALINE PHOSPHATASE LIKE PROTEIN"/>
    <property type="match status" value="1"/>
</dbReference>
<keyword evidence="4 7" id="KW-0812">Transmembrane</keyword>
<reference evidence="8" key="5">
    <citation type="submission" date="2023-12" db="EMBL/GenBank/DDBJ databases">
        <authorList>
            <person name="Sun Q."/>
            <person name="Inoue M."/>
        </authorList>
    </citation>
    <scope>NUCLEOTIDE SEQUENCE</scope>
    <source>
        <strain evidence="8">JCM 10664</strain>
    </source>
</reference>
<dbReference type="InterPro" id="IPR051311">
    <property type="entry name" value="DedA_domain"/>
</dbReference>
<proteinExistence type="inferred from homology"/>
<comment type="caution">
    <text evidence="9">The sequence shown here is derived from an EMBL/GenBank/DDBJ whole genome shotgun (WGS) entry which is preliminary data.</text>
</comment>
<evidence type="ECO:0000313" key="8">
    <source>
        <dbReference type="EMBL" id="GAA0522973.1"/>
    </source>
</evidence>
<dbReference type="Proteomes" id="UP000597989">
    <property type="component" value="Unassembled WGS sequence"/>
</dbReference>
<comment type="similarity">
    <text evidence="2">Belongs to the DedA family.</text>
</comment>
<feature type="transmembrane region" description="Helical" evidence="7">
    <location>
        <begin position="138"/>
        <end position="158"/>
    </location>
</feature>
<dbReference type="NCBIfam" id="TIGR01167">
    <property type="entry name" value="LPXTG_anchor"/>
    <property type="match status" value="1"/>
</dbReference>
<evidence type="ECO:0000256" key="3">
    <source>
        <dbReference type="ARBA" id="ARBA00022475"/>
    </source>
</evidence>
<evidence type="ECO:0000313" key="9">
    <source>
        <dbReference type="EMBL" id="GGI97826.1"/>
    </source>
</evidence>
<dbReference type="AlphaFoldDB" id="A0A917K3R8"/>
<keyword evidence="5 7" id="KW-1133">Transmembrane helix</keyword>
<dbReference type="GO" id="GO:0005886">
    <property type="term" value="C:plasma membrane"/>
    <property type="evidence" value="ECO:0007669"/>
    <property type="project" value="UniProtKB-SubCell"/>
</dbReference>
<dbReference type="Proteomes" id="UP001500220">
    <property type="component" value="Unassembled WGS sequence"/>
</dbReference>
<accession>A0A917K3R8</accession>